<keyword evidence="1" id="KW-0732">Signal</keyword>
<sequence length="121" mass="12860">MKLILLLVVASAVAADTPLGEPYDYKSLCGEHPTVPPHTYRACIEFNTKTYVGHSGQGPVITNPEHPNQAAIWFAKAGLGIELSLSSNEIVNFVASAEPGCITVDKGPVPKVCEGLPKLTF</sequence>
<protein>
    <recommendedName>
        <fullName evidence="4">Mig1 protein</fullName>
    </recommendedName>
</protein>
<evidence type="ECO:0000313" key="2">
    <source>
        <dbReference type="EMBL" id="SPO20240.1"/>
    </source>
</evidence>
<reference evidence="2 3" key="1">
    <citation type="submission" date="2018-03" db="EMBL/GenBank/DDBJ databases">
        <authorList>
            <person name="Guldener U."/>
        </authorList>
    </citation>
    <scope>NUCLEOTIDE SEQUENCE [LARGE SCALE GENOMIC DNA]</scope>
    <source>
        <strain evidence="2 3">NBRC100155</strain>
    </source>
</reference>
<organism evidence="2 3">
    <name type="scientific">Ustilago trichophora</name>
    <dbReference type="NCBI Taxonomy" id="86804"/>
    <lineage>
        <taxon>Eukaryota</taxon>
        <taxon>Fungi</taxon>
        <taxon>Dikarya</taxon>
        <taxon>Basidiomycota</taxon>
        <taxon>Ustilaginomycotina</taxon>
        <taxon>Ustilaginomycetes</taxon>
        <taxon>Ustilaginales</taxon>
        <taxon>Ustilaginaceae</taxon>
        <taxon>Ustilago</taxon>
    </lineage>
</organism>
<keyword evidence="3" id="KW-1185">Reference proteome</keyword>
<evidence type="ECO:0008006" key="4">
    <source>
        <dbReference type="Google" id="ProtNLM"/>
    </source>
</evidence>
<proteinExistence type="predicted"/>
<name>A0A5C3DRN6_9BASI</name>
<feature type="signal peptide" evidence="1">
    <location>
        <begin position="1"/>
        <end position="15"/>
    </location>
</feature>
<feature type="chain" id="PRO_5022854912" description="Mig1 protein" evidence="1">
    <location>
        <begin position="16"/>
        <end position="121"/>
    </location>
</feature>
<evidence type="ECO:0000313" key="3">
    <source>
        <dbReference type="Proteomes" id="UP000324022"/>
    </source>
</evidence>
<gene>
    <name evidence="2" type="ORF">UTRI_10027</name>
</gene>
<accession>A0A5C3DRN6</accession>
<dbReference type="Proteomes" id="UP000324022">
    <property type="component" value="Unassembled WGS sequence"/>
</dbReference>
<dbReference type="EMBL" id="OOIN01000001">
    <property type="protein sequence ID" value="SPO20240.1"/>
    <property type="molecule type" value="Genomic_DNA"/>
</dbReference>
<evidence type="ECO:0000256" key="1">
    <source>
        <dbReference type="SAM" id="SignalP"/>
    </source>
</evidence>
<dbReference type="AlphaFoldDB" id="A0A5C3DRN6"/>